<name>A0A1X7NN15_9HYPH</name>
<dbReference type="GO" id="GO:0006098">
    <property type="term" value="P:pentose-phosphate shunt"/>
    <property type="evidence" value="ECO:0007669"/>
    <property type="project" value="UniProtKB-UniPathway"/>
</dbReference>
<dbReference type="InterPro" id="IPR006148">
    <property type="entry name" value="Glc/Gal-6P_isomerase"/>
</dbReference>
<keyword evidence="7" id="KW-0378">Hydrolase</keyword>
<evidence type="ECO:0000256" key="4">
    <source>
        <dbReference type="ARBA" id="ARBA00010662"/>
    </source>
</evidence>
<evidence type="ECO:0000256" key="7">
    <source>
        <dbReference type="RuleBase" id="RU365095"/>
    </source>
</evidence>
<evidence type="ECO:0000256" key="5">
    <source>
        <dbReference type="ARBA" id="ARBA00013198"/>
    </source>
</evidence>
<dbReference type="Pfam" id="PF01182">
    <property type="entry name" value="Glucosamine_iso"/>
    <property type="match status" value="1"/>
</dbReference>
<dbReference type="OrthoDB" id="9810967at2"/>
<dbReference type="GO" id="GO:0017057">
    <property type="term" value="F:6-phosphogluconolactonase activity"/>
    <property type="evidence" value="ECO:0007669"/>
    <property type="project" value="UniProtKB-UniRule"/>
</dbReference>
<dbReference type="InterPro" id="IPR037171">
    <property type="entry name" value="NagB/RpiA_transferase-like"/>
</dbReference>
<dbReference type="SUPFAM" id="SSF100950">
    <property type="entry name" value="NagB/RpiA/CoA transferase-like"/>
    <property type="match status" value="1"/>
</dbReference>
<comment type="catalytic activity">
    <reaction evidence="1 7">
        <text>6-phospho-D-glucono-1,5-lactone + H2O = 6-phospho-D-gluconate + H(+)</text>
        <dbReference type="Rhea" id="RHEA:12556"/>
        <dbReference type="ChEBI" id="CHEBI:15377"/>
        <dbReference type="ChEBI" id="CHEBI:15378"/>
        <dbReference type="ChEBI" id="CHEBI:57955"/>
        <dbReference type="ChEBI" id="CHEBI:58759"/>
        <dbReference type="EC" id="3.1.1.31"/>
    </reaction>
</comment>
<dbReference type="GO" id="GO:0005975">
    <property type="term" value="P:carbohydrate metabolic process"/>
    <property type="evidence" value="ECO:0007669"/>
    <property type="project" value="UniProtKB-UniRule"/>
</dbReference>
<accession>A0A1X7NN15</accession>
<gene>
    <name evidence="7" type="primary">pgl</name>
    <name evidence="9" type="ORF">SAMN02982922_2152</name>
</gene>
<protein>
    <recommendedName>
        <fullName evidence="6 7">6-phosphogluconolactonase</fullName>
        <shortName evidence="7">6PGL</shortName>
        <ecNumber evidence="5 7">3.1.1.31</ecNumber>
    </recommendedName>
</protein>
<dbReference type="PANTHER" id="PTHR11054">
    <property type="entry name" value="6-PHOSPHOGLUCONOLACTONASE"/>
    <property type="match status" value="1"/>
</dbReference>
<evidence type="ECO:0000313" key="9">
    <source>
        <dbReference type="EMBL" id="SMH39342.1"/>
    </source>
</evidence>
<evidence type="ECO:0000256" key="2">
    <source>
        <dbReference type="ARBA" id="ARBA00002681"/>
    </source>
</evidence>
<dbReference type="Gene3D" id="3.40.50.1360">
    <property type="match status" value="1"/>
</dbReference>
<comment type="pathway">
    <text evidence="3 7">Carbohydrate degradation; pentose phosphate pathway; D-ribulose 5-phosphate from D-glucose 6-phosphate (oxidative stage): step 2/3.</text>
</comment>
<comment type="function">
    <text evidence="2 7">Hydrolysis of 6-phosphogluconolactone to 6-phosphogluconate.</text>
</comment>
<proteinExistence type="inferred from homology"/>
<evidence type="ECO:0000259" key="8">
    <source>
        <dbReference type="Pfam" id="PF01182"/>
    </source>
</evidence>
<dbReference type="EC" id="3.1.1.31" evidence="5 7"/>
<dbReference type="InterPro" id="IPR039104">
    <property type="entry name" value="6PGL"/>
</dbReference>
<dbReference type="CDD" id="cd01400">
    <property type="entry name" value="6PGL"/>
    <property type="match status" value="1"/>
</dbReference>
<evidence type="ECO:0000256" key="3">
    <source>
        <dbReference type="ARBA" id="ARBA00004961"/>
    </source>
</evidence>
<dbReference type="UniPathway" id="UPA00115">
    <property type="reaction ID" value="UER00409"/>
</dbReference>
<dbReference type="Proteomes" id="UP000193083">
    <property type="component" value="Unassembled WGS sequence"/>
</dbReference>
<evidence type="ECO:0000256" key="1">
    <source>
        <dbReference type="ARBA" id="ARBA00000832"/>
    </source>
</evidence>
<dbReference type="InterPro" id="IPR005900">
    <property type="entry name" value="6-phosphogluconolactonase_DevB"/>
</dbReference>
<organism evidence="9 10">
    <name type="scientific">Mesorhizobium australicum</name>
    <dbReference type="NCBI Taxonomy" id="536018"/>
    <lineage>
        <taxon>Bacteria</taxon>
        <taxon>Pseudomonadati</taxon>
        <taxon>Pseudomonadota</taxon>
        <taxon>Alphaproteobacteria</taxon>
        <taxon>Hyphomicrobiales</taxon>
        <taxon>Phyllobacteriaceae</taxon>
        <taxon>Mesorhizobium</taxon>
    </lineage>
</organism>
<dbReference type="NCBIfam" id="TIGR01198">
    <property type="entry name" value="pgl"/>
    <property type="match status" value="1"/>
</dbReference>
<keyword evidence="10" id="KW-1185">Reference proteome</keyword>
<feature type="domain" description="Glucosamine/galactosamine-6-phosphate isomerase" evidence="8">
    <location>
        <begin position="13"/>
        <end position="221"/>
    </location>
</feature>
<dbReference type="EMBL" id="FXBL01000004">
    <property type="protein sequence ID" value="SMH39342.1"/>
    <property type="molecule type" value="Genomic_DNA"/>
</dbReference>
<comment type="similarity">
    <text evidence="4 7">Belongs to the glucosamine/galactosamine-6-phosphate isomerase family. 6-phosphogluconolactonase subfamily.</text>
</comment>
<evidence type="ECO:0000313" key="10">
    <source>
        <dbReference type="Proteomes" id="UP000193083"/>
    </source>
</evidence>
<sequence length="234" mass="24944">MGSRKAWWRAFETRDALASALAATVADQLRAAIEAKDGATLAVSGGTTPALFFDALSHKDLDWTKVVVTLVDERFVPPASERSNERLVREKLLRNEARLARFVGLYSQAATVDAAARQAEAGIALLGPRLDVVVLGMGADGHTASFFPDAPNLDELTDPPQSRLVMSVDAPSGGEPRITLTLPLLVGAGLLALHIEGEAKKDVLERAMAQAAPRLPIARVFDAASAPIDIYWAP</sequence>
<reference evidence="9 10" key="1">
    <citation type="submission" date="2017-04" db="EMBL/GenBank/DDBJ databases">
        <authorList>
            <person name="Afonso C.L."/>
            <person name="Miller P.J."/>
            <person name="Scott M.A."/>
            <person name="Spackman E."/>
            <person name="Goraichik I."/>
            <person name="Dimitrov K.M."/>
            <person name="Suarez D.L."/>
            <person name="Swayne D.E."/>
        </authorList>
    </citation>
    <scope>NUCLEOTIDE SEQUENCE [LARGE SCALE GENOMIC DNA]</scope>
    <source>
        <strain evidence="9 10">B5P</strain>
    </source>
</reference>
<dbReference type="PANTHER" id="PTHR11054:SF0">
    <property type="entry name" value="6-PHOSPHOGLUCONOLACTONASE"/>
    <property type="match status" value="1"/>
</dbReference>
<evidence type="ECO:0000256" key="6">
    <source>
        <dbReference type="ARBA" id="ARBA00020337"/>
    </source>
</evidence>
<dbReference type="AlphaFoldDB" id="A0A1X7NN15"/>
<dbReference type="RefSeq" id="WP_085464162.1">
    <property type="nucleotide sequence ID" value="NZ_FXBL01000004.1"/>
</dbReference>